<feature type="compositionally biased region" description="Basic and acidic residues" evidence="1">
    <location>
        <begin position="205"/>
        <end position="219"/>
    </location>
</feature>
<evidence type="ECO:0008006" key="5">
    <source>
        <dbReference type="Google" id="ProtNLM"/>
    </source>
</evidence>
<dbReference type="Proteomes" id="UP000241201">
    <property type="component" value="Unassembled WGS sequence"/>
</dbReference>
<accession>A0A2T3FSE3</accession>
<evidence type="ECO:0000256" key="2">
    <source>
        <dbReference type="SAM" id="Phobius"/>
    </source>
</evidence>
<name>A0A2T3FSE3_9FIRM</name>
<dbReference type="EMBL" id="PYLP01000017">
    <property type="protein sequence ID" value="PST38179.1"/>
    <property type="molecule type" value="Genomic_DNA"/>
</dbReference>
<dbReference type="RefSeq" id="WP_106988595.1">
    <property type="nucleotide sequence ID" value="NZ_DBGCOW010000026.1"/>
</dbReference>
<keyword evidence="2" id="KW-0812">Transmembrane</keyword>
<dbReference type="Gene3D" id="2.60.40.680">
    <property type="match status" value="1"/>
</dbReference>
<comment type="caution">
    <text evidence="3">The sequence shown here is derived from an EMBL/GenBank/DDBJ whole genome shotgun (WGS) entry which is preliminary data.</text>
</comment>
<feature type="compositionally biased region" description="Basic and acidic residues" evidence="1">
    <location>
        <begin position="187"/>
        <end position="198"/>
    </location>
</feature>
<evidence type="ECO:0000313" key="4">
    <source>
        <dbReference type="Proteomes" id="UP000241201"/>
    </source>
</evidence>
<keyword evidence="4" id="KW-1185">Reference proteome</keyword>
<evidence type="ECO:0000256" key="1">
    <source>
        <dbReference type="SAM" id="MobiDB-lite"/>
    </source>
</evidence>
<keyword evidence="2" id="KW-1133">Transmembrane helix</keyword>
<keyword evidence="2" id="KW-0472">Membrane</keyword>
<gene>
    <name evidence="3" type="ORF">C7U55_10945</name>
</gene>
<feature type="compositionally biased region" description="Polar residues" evidence="1">
    <location>
        <begin position="222"/>
        <end position="233"/>
    </location>
</feature>
<feature type="compositionally biased region" description="Basic and acidic residues" evidence="1">
    <location>
        <begin position="234"/>
        <end position="253"/>
    </location>
</feature>
<dbReference type="GeneID" id="77471602"/>
<dbReference type="SUPFAM" id="SSF49384">
    <property type="entry name" value="Carbohydrate-binding domain"/>
    <property type="match status" value="1"/>
</dbReference>
<organism evidence="3 4">
    <name type="scientific">Faecalibacillus faecis</name>
    <dbReference type="NCBI Taxonomy" id="1982628"/>
    <lineage>
        <taxon>Bacteria</taxon>
        <taxon>Bacillati</taxon>
        <taxon>Bacillota</taxon>
        <taxon>Erysipelotrichia</taxon>
        <taxon>Erysipelotrichales</taxon>
        <taxon>Coprobacillaceae</taxon>
        <taxon>Faecalibacillus</taxon>
    </lineage>
</organism>
<proteinExistence type="predicted"/>
<sequence>MKRKIISVITTFVLILSSHFSMIYALDKPHLNLNEKEDSVEVTLNLPKVENGLDAFSGKIDYDQNKLELVKVKQVSKKLKTPEYNENNGKFILLINSKTINESVDAVCFTFKVKKNVAGDTTVKVTKLTGATSKNQKINLDDVQTVFTTDKKENNSNTGNGSNSSDTSKDNDSKNDTNKSNTTTKPNDSHKNSDEKNISKQNKVSSDDSLSKKETKKEIISANKTNQKSSVNEATKKDTDANKTTSSEDKTSSNEDETSVLQDGSKQKKEKGNKKNINGKLIVEKKELIYPKILIVVALLILLLLLKLRKKK</sequence>
<feature type="region of interest" description="Disordered" evidence="1">
    <location>
        <begin position="149"/>
        <end position="273"/>
    </location>
</feature>
<feature type="compositionally biased region" description="Basic and acidic residues" evidence="1">
    <location>
        <begin position="167"/>
        <end position="177"/>
    </location>
</feature>
<dbReference type="GO" id="GO:0030246">
    <property type="term" value="F:carbohydrate binding"/>
    <property type="evidence" value="ECO:0007669"/>
    <property type="project" value="InterPro"/>
</dbReference>
<protein>
    <recommendedName>
        <fullName evidence="5">Cohesin domain-containing protein</fullName>
    </recommendedName>
</protein>
<dbReference type="AlphaFoldDB" id="A0A2T3FSE3"/>
<dbReference type="InterPro" id="IPR008965">
    <property type="entry name" value="CBM2/CBM3_carb-bd_dom_sf"/>
</dbReference>
<reference evidence="4" key="1">
    <citation type="submission" date="2018-03" db="EMBL/GenBank/DDBJ databases">
        <title>Lachnoclostridium SNUG30370 gen.nov., sp.nov., isolated from human faeces.</title>
        <authorList>
            <person name="Seo B."/>
            <person name="Jeon K."/>
            <person name="Ko G."/>
        </authorList>
    </citation>
    <scope>NUCLEOTIDE SEQUENCE [LARGE SCALE GENOMIC DNA]</scope>
    <source>
        <strain evidence="4">SNUG30370</strain>
    </source>
</reference>
<feature type="compositionally biased region" description="Low complexity" evidence="1">
    <location>
        <begin position="155"/>
        <end position="166"/>
    </location>
</feature>
<feature type="transmembrane region" description="Helical" evidence="2">
    <location>
        <begin position="288"/>
        <end position="306"/>
    </location>
</feature>
<evidence type="ECO:0000313" key="3">
    <source>
        <dbReference type="EMBL" id="PST38179.1"/>
    </source>
</evidence>